<dbReference type="RefSeq" id="WP_290263766.1">
    <property type="nucleotide sequence ID" value="NZ_JAUFQQ010000003.1"/>
</dbReference>
<proteinExistence type="predicted"/>
<comment type="caution">
    <text evidence="1">The sequence shown here is derived from an EMBL/GenBank/DDBJ whole genome shotgun (WGS) entry which is preliminary data.</text>
</comment>
<sequence length="213" mass="24348">MSKEKIKKALTVANILSQKIKRVLFKESFFEAFRCPQNKGVWFVWGSSGSGKSTFLMQLAKEFARCGLNVFYNLLEEETDDSDFIERTELVGMGDVKDKYLAGSYNYDQLCEYLDRRGSQEVVVIDSGTYFFKSFDQYLDFKKKYKNKIIIISGHAQGSNPRSELEKSIMFDAKQKVFVSGYLAACKGRTIGPNGGLFIIWNEGYEKLRGSQE</sequence>
<dbReference type="EMBL" id="JBHMEX010000054">
    <property type="protein sequence ID" value="MFB9065598.1"/>
    <property type="molecule type" value="Genomic_DNA"/>
</dbReference>
<reference evidence="1 2" key="1">
    <citation type="submission" date="2024-09" db="EMBL/GenBank/DDBJ databases">
        <authorList>
            <person name="Sun Q."/>
            <person name="Mori K."/>
        </authorList>
    </citation>
    <scope>NUCLEOTIDE SEQUENCE [LARGE SCALE GENOMIC DNA]</scope>
    <source>
        <strain evidence="1 2">CECT 7908</strain>
    </source>
</reference>
<gene>
    <name evidence="1" type="ORF">ACFFUQ_16375</name>
</gene>
<evidence type="ECO:0000313" key="2">
    <source>
        <dbReference type="Proteomes" id="UP001589589"/>
    </source>
</evidence>
<accession>A0ABV5FQ21</accession>
<organism evidence="1 2">
    <name type="scientific">Flavobacterium branchiarum</name>
    <dbReference type="NCBI Taxonomy" id="1114870"/>
    <lineage>
        <taxon>Bacteria</taxon>
        <taxon>Pseudomonadati</taxon>
        <taxon>Bacteroidota</taxon>
        <taxon>Flavobacteriia</taxon>
        <taxon>Flavobacteriales</taxon>
        <taxon>Flavobacteriaceae</taxon>
        <taxon>Flavobacterium</taxon>
    </lineage>
</organism>
<evidence type="ECO:0000313" key="1">
    <source>
        <dbReference type="EMBL" id="MFB9065598.1"/>
    </source>
</evidence>
<dbReference type="InterPro" id="IPR027417">
    <property type="entry name" value="P-loop_NTPase"/>
</dbReference>
<dbReference type="SUPFAM" id="SSF52540">
    <property type="entry name" value="P-loop containing nucleoside triphosphate hydrolases"/>
    <property type="match status" value="1"/>
</dbReference>
<keyword evidence="2" id="KW-1185">Reference proteome</keyword>
<evidence type="ECO:0008006" key="3">
    <source>
        <dbReference type="Google" id="ProtNLM"/>
    </source>
</evidence>
<name>A0ABV5FQ21_9FLAO</name>
<dbReference type="Gene3D" id="3.40.50.300">
    <property type="entry name" value="P-loop containing nucleotide triphosphate hydrolases"/>
    <property type="match status" value="1"/>
</dbReference>
<protein>
    <recommendedName>
        <fullName evidence="3">AAA+ ATPase domain-containing protein</fullName>
    </recommendedName>
</protein>
<dbReference type="Proteomes" id="UP001589589">
    <property type="component" value="Unassembled WGS sequence"/>
</dbReference>